<name>A0A6G8R6F6_9CAUD</name>
<proteinExistence type="predicted"/>
<dbReference type="Gene3D" id="2.60.120.10">
    <property type="entry name" value="Jelly Rolls"/>
    <property type="match status" value="1"/>
</dbReference>
<accession>A0A6G8R6F6</accession>
<dbReference type="InterPro" id="IPR014710">
    <property type="entry name" value="RmlC-like_jellyroll"/>
</dbReference>
<sequence length="176" mass="20487">MTKPITFHKDRVFRETTGVHFSDVWVHGQNGLDLVVHREFAISPPNHSGTGEKTFYIHQHQTDNNRCIDGRRVFELVAPDNQMQHQHYVILLDDNIGALEILPGVYHRSVSCEEGSILLNHAVRDEEYDESKEFNPTRPSQDPRMAAILEKNRPVYVNFNKEQREYFVTKGRVPMF</sequence>
<dbReference type="EMBL" id="MT162467">
    <property type="protein sequence ID" value="QIN96991.1"/>
    <property type="molecule type" value="Genomic_DNA"/>
</dbReference>
<dbReference type="KEGG" id="vg:77946869"/>
<evidence type="ECO:0000313" key="1">
    <source>
        <dbReference type="EMBL" id="QIN96991.1"/>
    </source>
</evidence>
<reference evidence="1 2" key="1">
    <citation type="submission" date="2020-03" db="EMBL/GenBank/DDBJ databases">
        <title>The Isolation and Genome Sequence of a Novel Cyanophage S-H34 from the Huanghai Sea, China.</title>
        <authorList>
            <person name="Jiang T."/>
        </authorList>
    </citation>
    <scope>NUCLEOTIDE SEQUENCE [LARGE SCALE GENOMIC DNA]</scope>
</reference>
<organism evidence="1 2">
    <name type="scientific">Synechococcus phage S-H34</name>
    <dbReference type="NCBI Taxonomy" id="2718942"/>
    <lineage>
        <taxon>Viruses</taxon>
        <taxon>Duplodnaviria</taxon>
        <taxon>Heunggongvirae</taxon>
        <taxon>Uroviricota</taxon>
        <taxon>Caudoviricetes</taxon>
        <taxon>Pantevenvirales</taxon>
        <taxon>Kyanoviridae</taxon>
        <taxon>Makaravirus</taxon>
        <taxon>Makaravirus thirtyfour</taxon>
    </lineage>
</organism>
<protein>
    <submittedName>
        <fullName evidence="1">Hemagglutinin domain-containing protein</fullName>
    </submittedName>
</protein>
<dbReference type="Proteomes" id="UP000501900">
    <property type="component" value="Genome"/>
</dbReference>
<dbReference type="GeneID" id="77946869"/>
<dbReference type="RefSeq" id="YP_010670659.1">
    <property type="nucleotide sequence ID" value="NC_070965.1"/>
</dbReference>
<keyword evidence="2" id="KW-1185">Reference proteome</keyword>
<evidence type="ECO:0000313" key="2">
    <source>
        <dbReference type="Proteomes" id="UP000501900"/>
    </source>
</evidence>